<reference evidence="1" key="1">
    <citation type="submission" date="2023-03" db="EMBL/GenBank/DDBJ databases">
        <title>Massive genome expansion in bonnet fungi (Mycena s.s.) driven by repeated elements and novel gene families across ecological guilds.</title>
        <authorList>
            <consortium name="Lawrence Berkeley National Laboratory"/>
            <person name="Harder C.B."/>
            <person name="Miyauchi S."/>
            <person name="Viragh M."/>
            <person name="Kuo A."/>
            <person name="Thoen E."/>
            <person name="Andreopoulos B."/>
            <person name="Lu D."/>
            <person name="Skrede I."/>
            <person name="Drula E."/>
            <person name="Henrissat B."/>
            <person name="Morin E."/>
            <person name="Kohler A."/>
            <person name="Barry K."/>
            <person name="LaButti K."/>
            <person name="Morin E."/>
            <person name="Salamov A."/>
            <person name="Lipzen A."/>
            <person name="Mereny Z."/>
            <person name="Hegedus B."/>
            <person name="Baldrian P."/>
            <person name="Stursova M."/>
            <person name="Weitz H."/>
            <person name="Taylor A."/>
            <person name="Grigoriev I.V."/>
            <person name="Nagy L.G."/>
            <person name="Martin F."/>
            <person name="Kauserud H."/>
        </authorList>
    </citation>
    <scope>NUCLEOTIDE SEQUENCE</scope>
    <source>
        <strain evidence="1">CBHHK067</strain>
    </source>
</reference>
<protein>
    <submittedName>
        <fullName evidence="1">Uncharacterized protein</fullName>
    </submittedName>
</protein>
<keyword evidence="2" id="KW-1185">Reference proteome</keyword>
<sequence>MENGGTGAAAILADDTWMTIVWMVCSQFEPRSRAFGDAVRALSLVCRQLFGVVAGMPRLWPNLIVDCESTPAYVNRHLQNCGTRLLDVSVLHNFYPYSGTPPEQRAERRTVLSRALQTAAEATSRWGTLEVMTRGFRTMESIVDALRDKDAGSLKKLSIQCRPFPSTVPCMRSLFRSRLPCLTHMEVVGIPVPWDQVEVFAGLRHLSVRNPPPSTHPTHSEFTRILKTSTLLEILELEGVGVVDDGEGVSSAGIMLECASITVLVLGLKDGPSTFMLRRALDGARFPQLMKLHVWFSSARPATAWVGSNLWVTTPHIAIGGDVNVTEDVRRIFASMREVVTLDLREGSDFAEALLDKSSVGHDQVYADGSDVRLPAIWLAEPLLQQALYNAQNAWCRKLREVWTASESVFFVQKLAQGRIDDGLPLTTVIWEHPQLRPDTVPSFGRAWERSHAALTEIVPEFSERGPTRSLRSDRRF</sequence>
<organism evidence="1 2">
    <name type="scientific">Mycena rosella</name>
    <name type="common">Pink bonnet</name>
    <name type="synonym">Agaricus rosellus</name>
    <dbReference type="NCBI Taxonomy" id="1033263"/>
    <lineage>
        <taxon>Eukaryota</taxon>
        <taxon>Fungi</taxon>
        <taxon>Dikarya</taxon>
        <taxon>Basidiomycota</taxon>
        <taxon>Agaricomycotina</taxon>
        <taxon>Agaricomycetes</taxon>
        <taxon>Agaricomycetidae</taxon>
        <taxon>Agaricales</taxon>
        <taxon>Marasmiineae</taxon>
        <taxon>Mycenaceae</taxon>
        <taxon>Mycena</taxon>
    </lineage>
</organism>
<evidence type="ECO:0000313" key="1">
    <source>
        <dbReference type="EMBL" id="KAJ7628286.1"/>
    </source>
</evidence>
<comment type="caution">
    <text evidence="1">The sequence shown here is derived from an EMBL/GenBank/DDBJ whole genome shotgun (WGS) entry which is preliminary data.</text>
</comment>
<accession>A0AAD7BQV4</accession>
<dbReference type="EMBL" id="JARKIE010000551">
    <property type="protein sequence ID" value="KAJ7628286.1"/>
    <property type="molecule type" value="Genomic_DNA"/>
</dbReference>
<gene>
    <name evidence="1" type="ORF">B0H17DRAFT_1150687</name>
</gene>
<proteinExistence type="predicted"/>
<name>A0AAD7BQV4_MYCRO</name>
<dbReference type="Proteomes" id="UP001221757">
    <property type="component" value="Unassembled WGS sequence"/>
</dbReference>
<evidence type="ECO:0000313" key="2">
    <source>
        <dbReference type="Proteomes" id="UP001221757"/>
    </source>
</evidence>
<dbReference type="AlphaFoldDB" id="A0AAD7BQV4"/>